<protein>
    <submittedName>
        <fullName evidence="2">Uncharacterized protein</fullName>
    </submittedName>
</protein>
<comment type="caution">
    <text evidence="2">The sequence shown here is derived from an EMBL/GenBank/DDBJ whole genome shotgun (WGS) entry which is preliminary data.</text>
</comment>
<accession>A0A812UGH8</accession>
<dbReference type="AlphaFoldDB" id="A0A812UGH8"/>
<name>A0A812UGH8_9DINO</name>
<sequence>MHRRQNDVLLSMADAGLLRRVCMNLSLYNIKYGPWLKGGWFRMLQETAHQLRDMPRNDPLLLKFWPDILKDRGFLLEDSQTGRDHFLKTLRSQQFLTSKGPVAATTKFNSIASAHRLIDSHWSSQAFVMTATCMVQGWVQFADRLWCPDGTVDKEADEGLSRSKAKRQAKEKLEQLRSRAVNSLHAMTKYMNDDCIKSESRIIAAVLEPESAAASKMLQEMRGSGKTLEYLVSWAHGGWLDTAKSHLQLLTDTHALDRIGLCMAWNKDCQPGEVDWDLAMATKLWKFTLSIFKFRAGSNLWHTWGPGASAGLLGETEEKVCFSLQWHRDLFGAVLAVKENGPHAAQALLQHSMCEEVWIKHVFHWLAQANFREVPEGLDSLLRKVWGGLLNSKLVEDANKFQRQHEDRSNNAKTLPLGEAWHCVSQHEVLKAYERQEVKARKQYNVPADFDVEGMRRPHADRTRQKTPEEQADFEFVQGVTGTQTWPAFTPESEQRIFCRLALLVHLNKRGQQWELAEKAWMSGLLPPGIVFLYQNRPHMVLRTYPQGCLLWPLTTRPFSGNLEFDNSIYQLTWGFLFSLEGCFAQELSVLVPVQGCRSDRSGLQLKPGLQKLLLQLGEGLLKQLAQHLGYEEAPPNADDQEVATAVHLMVNLDPSLQEHEVLDRVKFRNEADEGGVEGMTEELALAMEDTMRQQEKQKILKGLERKSRPVASLAEIAKASFHSSYDQIPVEVARKAVLERKARESAERKKQDEQKAREAAEQKRKEEQEARRSPGLPQGGAQAKANPKKRGNQPAAESQDPKKARMYAGLDSVADAKLREHLPSCTAVFSDVKNGRWRTTFKIAGAQAKQKSFSWTAVGPTEAARACLEWNW</sequence>
<evidence type="ECO:0000313" key="3">
    <source>
        <dbReference type="Proteomes" id="UP000604046"/>
    </source>
</evidence>
<proteinExistence type="predicted"/>
<dbReference type="EMBL" id="CAJNDS010002710">
    <property type="protein sequence ID" value="CAE7569853.1"/>
    <property type="molecule type" value="Genomic_DNA"/>
</dbReference>
<feature type="region of interest" description="Disordered" evidence="1">
    <location>
        <begin position="743"/>
        <end position="805"/>
    </location>
</feature>
<feature type="compositionally biased region" description="Basic and acidic residues" evidence="1">
    <location>
        <begin position="743"/>
        <end position="773"/>
    </location>
</feature>
<dbReference type="OrthoDB" id="438467at2759"/>
<organism evidence="2 3">
    <name type="scientific">Symbiodinium natans</name>
    <dbReference type="NCBI Taxonomy" id="878477"/>
    <lineage>
        <taxon>Eukaryota</taxon>
        <taxon>Sar</taxon>
        <taxon>Alveolata</taxon>
        <taxon>Dinophyceae</taxon>
        <taxon>Suessiales</taxon>
        <taxon>Symbiodiniaceae</taxon>
        <taxon>Symbiodinium</taxon>
    </lineage>
</organism>
<keyword evidence="3" id="KW-1185">Reference proteome</keyword>
<evidence type="ECO:0000313" key="2">
    <source>
        <dbReference type="EMBL" id="CAE7569853.1"/>
    </source>
</evidence>
<gene>
    <name evidence="2" type="ORF">SNAT2548_LOCUS32414</name>
</gene>
<evidence type="ECO:0000256" key="1">
    <source>
        <dbReference type="SAM" id="MobiDB-lite"/>
    </source>
</evidence>
<reference evidence="2" key="1">
    <citation type="submission" date="2021-02" db="EMBL/GenBank/DDBJ databases">
        <authorList>
            <person name="Dougan E. K."/>
            <person name="Rhodes N."/>
            <person name="Thang M."/>
            <person name="Chan C."/>
        </authorList>
    </citation>
    <scope>NUCLEOTIDE SEQUENCE</scope>
</reference>
<dbReference type="Proteomes" id="UP000604046">
    <property type="component" value="Unassembled WGS sequence"/>
</dbReference>